<feature type="domain" description="HDOD" evidence="2">
    <location>
        <begin position="84"/>
        <end position="272"/>
    </location>
</feature>
<reference evidence="3 4" key="1">
    <citation type="submission" date="2023-06" db="EMBL/GenBank/DDBJ databases">
        <title>Pelomonas sp. PFR6 16S ribosomal RNA gene Genome sequencing and assembly.</title>
        <authorList>
            <person name="Woo H."/>
        </authorList>
    </citation>
    <scope>NUCLEOTIDE SEQUENCE [LARGE SCALE GENOMIC DNA]</scope>
    <source>
        <strain evidence="3 4">PFR6</strain>
    </source>
</reference>
<evidence type="ECO:0000313" key="4">
    <source>
        <dbReference type="Proteomes" id="UP001228044"/>
    </source>
</evidence>
<evidence type="ECO:0000256" key="1">
    <source>
        <dbReference type="SAM" id="SignalP"/>
    </source>
</evidence>
<comment type="caution">
    <text evidence="3">The sequence shown here is derived from an EMBL/GenBank/DDBJ whole genome shotgun (WGS) entry which is preliminary data.</text>
</comment>
<dbReference type="InterPro" id="IPR013976">
    <property type="entry name" value="HDOD"/>
</dbReference>
<dbReference type="PANTHER" id="PTHR33525:SF6">
    <property type="entry name" value="HDOD DOMAIN-CONTAINING PROTEIN"/>
    <property type="match status" value="1"/>
</dbReference>
<dbReference type="SUPFAM" id="SSF109604">
    <property type="entry name" value="HD-domain/PDEase-like"/>
    <property type="match status" value="1"/>
</dbReference>
<keyword evidence="1" id="KW-0732">Signal</keyword>
<dbReference type="InterPro" id="IPR052340">
    <property type="entry name" value="RNase_Y/CdgJ"/>
</dbReference>
<dbReference type="PANTHER" id="PTHR33525">
    <property type="match status" value="1"/>
</dbReference>
<dbReference type="Proteomes" id="UP001228044">
    <property type="component" value="Unassembled WGS sequence"/>
</dbReference>
<feature type="chain" id="PRO_5046272902" evidence="1">
    <location>
        <begin position="29"/>
        <end position="322"/>
    </location>
</feature>
<name>A0ABT8DRP1_9BURK</name>
<accession>A0ABT8DRP1</accession>
<evidence type="ECO:0000313" key="3">
    <source>
        <dbReference type="EMBL" id="MDN3919594.1"/>
    </source>
</evidence>
<evidence type="ECO:0000259" key="2">
    <source>
        <dbReference type="PROSITE" id="PS51833"/>
    </source>
</evidence>
<dbReference type="Pfam" id="PF08668">
    <property type="entry name" value="HDOD"/>
    <property type="match status" value="1"/>
</dbReference>
<sequence length="322" mass="34853">MWNFFSRRASRGAHANAAAPLIPAPAAAALAAMPLPAEPDLDARFSARLLDVELADPAEIARAERALLTRLEDLNRAGLASGLVSRLPVTLPRLLTLVRRDDVSNRELAAHLARDTALLGEVIRLANSPRYRGQGRIANLEAAVQLLGQSGLQQLVSRVLMGPVFNRQQGHFSRSASTHLWAHAERCALACAFLRLGQADHFDAYLAGMLANAGLIAALRVLDQDYLAPVLSSSPQFHAALIEVTARLSVHIAGLWDFPPSVVEALQLRARREAPPRPGSLAADLLRADRLAKLHLLGLPAPASLAADEQRCWQELQRVFSP</sequence>
<dbReference type="RefSeq" id="WP_290357893.1">
    <property type="nucleotide sequence ID" value="NZ_JAUHHC010000001.1"/>
</dbReference>
<dbReference type="EMBL" id="JAUHHC010000001">
    <property type="protein sequence ID" value="MDN3919594.1"/>
    <property type="molecule type" value="Genomic_DNA"/>
</dbReference>
<keyword evidence="4" id="KW-1185">Reference proteome</keyword>
<dbReference type="PROSITE" id="PS51833">
    <property type="entry name" value="HDOD"/>
    <property type="match status" value="1"/>
</dbReference>
<proteinExistence type="predicted"/>
<protein>
    <submittedName>
        <fullName evidence="3">HDOD domain-containing protein</fullName>
    </submittedName>
</protein>
<dbReference type="Gene3D" id="1.10.3210.10">
    <property type="entry name" value="Hypothetical protein af1432"/>
    <property type="match status" value="1"/>
</dbReference>
<gene>
    <name evidence="3" type="ORF">QWJ38_04780</name>
</gene>
<organism evidence="3 4">
    <name type="scientific">Roseateles violae</name>
    <dbReference type="NCBI Taxonomy" id="3058042"/>
    <lineage>
        <taxon>Bacteria</taxon>
        <taxon>Pseudomonadati</taxon>
        <taxon>Pseudomonadota</taxon>
        <taxon>Betaproteobacteria</taxon>
        <taxon>Burkholderiales</taxon>
        <taxon>Sphaerotilaceae</taxon>
        <taxon>Roseateles</taxon>
    </lineage>
</organism>
<feature type="signal peptide" evidence="1">
    <location>
        <begin position="1"/>
        <end position="28"/>
    </location>
</feature>